<dbReference type="AlphaFoldDB" id="A0A8S2CQ18"/>
<feature type="coiled-coil region" evidence="1">
    <location>
        <begin position="496"/>
        <end position="556"/>
    </location>
</feature>
<dbReference type="Proteomes" id="UP000677228">
    <property type="component" value="Unassembled WGS sequence"/>
</dbReference>
<evidence type="ECO:0000313" key="5">
    <source>
        <dbReference type="EMBL" id="CAF3555803.1"/>
    </source>
</evidence>
<evidence type="ECO:0000259" key="3">
    <source>
        <dbReference type="PROSITE" id="PS50878"/>
    </source>
</evidence>
<dbReference type="EMBL" id="CAJNOK010000774">
    <property type="protein sequence ID" value="CAF0774657.1"/>
    <property type="molecule type" value="Genomic_DNA"/>
</dbReference>
<evidence type="ECO:0000256" key="2">
    <source>
        <dbReference type="SAM" id="MobiDB-lite"/>
    </source>
</evidence>
<dbReference type="PANTHER" id="PTHR36688:SF1">
    <property type="entry name" value="ENDONUCLEASE_EXONUCLEASE_PHOSPHATASE DOMAIN-CONTAINING PROTEIN"/>
    <property type="match status" value="1"/>
</dbReference>
<name>A0A8S2CQ18_9BILA</name>
<evidence type="ECO:0000313" key="6">
    <source>
        <dbReference type="Proteomes" id="UP000677228"/>
    </source>
</evidence>
<accession>A0A8S2CQ18</accession>
<dbReference type="EMBL" id="CAJOBA010000774">
    <property type="protein sequence ID" value="CAF3555803.1"/>
    <property type="molecule type" value="Genomic_DNA"/>
</dbReference>
<feature type="compositionally biased region" description="Low complexity" evidence="2">
    <location>
        <begin position="1"/>
        <end position="17"/>
    </location>
</feature>
<evidence type="ECO:0000313" key="4">
    <source>
        <dbReference type="EMBL" id="CAF0774657.1"/>
    </source>
</evidence>
<feature type="coiled-coil region" evidence="1">
    <location>
        <begin position="34"/>
        <end position="110"/>
    </location>
</feature>
<dbReference type="Pfam" id="PF00078">
    <property type="entry name" value="RVT_1"/>
    <property type="match status" value="1"/>
</dbReference>
<protein>
    <recommendedName>
        <fullName evidence="3">Reverse transcriptase domain-containing protein</fullName>
    </recommendedName>
</protein>
<proteinExistence type="predicted"/>
<dbReference type="PANTHER" id="PTHR36688">
    <property type="entry name" value="ENDO/EXONUCLEASE/PHOSPHATASE DOMAIN-CONTAINING PROTEIN"/>
    <property type="match status" value="1"/>
</dbReference>
<sequence>MSSSPMNSPTPSSPMISNGSNRLNEELNSLKGWRLSLETDVKEKNEELQKLQKINQQQTQTLKDSQIQIEQQNFVINTMKQHETAFEKKIHHLEKLYSILKNNLTKLEKAVSQCEFVRVDLERMYEVQSREVKTLSDRVDTSMIAQLQDLEVHLQLEKQKHQQVVYELDRQNKLFELSVKELERKTESLTANHDENIKQLNDHCNQLRRQHEEHIIQLMTEHNTEVNLVKFQLNSSNQEYEKLMDESTKKHQEELEHLHDLVEKKQIEHEQQVQKLTSYHDKQVASLQKINDILRTEYERSNEESTKKHHDIVDELNVAMDKIQSEHQEVVAKLLTNYMTESCKLEEKIDILQKELESSRENLTKHQRDIENMIHEMTRIKSEHQQSILKLNNDHENEINLLKQMNDAAKDRFDVVIEQMRIEHEEHIKTLTNSNDRESDLLQEKFVELQNQFALFKEGTKVTHSEEIKQRDNAIVRRNMEKQIEIEYQQKIEKIMNDDRAELDLLKRNNEKQLSEKLVNHVAEIETLKAKHQRQKDLFEEENELIRNQIINIRNDALWRRGLIYKLHKLRCPKELLQFIIEYLDNRTCQIEINGLLSAVFDVDRGVPQGSVLGPVLFLLFHADMPTEIPSAQHTHMYADDVALVIDASPWWKSTEVITNIQKIAQQTLNELQKYSSRWKQPINYIKTEYQWIHKRITISSIVLLIDQHELARTNLFKYLGYYIDRKLSFNKHVQNILTKIKTNTPMITYVAQSKTSSYHARTLIFNAYVLPYFQQLYSIYPLLPDSTKDKIEARNRQVYRVINRWYDATNDEIKLTHRFETITDRAKKILRNFINKAHTVIPELFEKYTQSGSMQMYLQMHNQSPFIQYLNVGRQSATVKRWLDQEDRYLDKLMSFIQD</sequence>
<feature type="domain" description="Reverse transcriptase" evidence="3">
    <location>
        <begin position="383"/>
        <end position="724"/>
    </location>
</feature>
<comment type="caution">
    <text evidence="4">The sequence shown here is derived from an EMBL/GenBank/DDBJ whole genome shotgun (WGS) entry which is preliminary data.</text>
</comment>
<feature type="region of interest" description="Disordered" evidence="2">
    <location>
        <begin position="1"/>
        <end position="22"/>
    </location>
</feature>
<dbReference type="InterPro" id="IPR052560">
    <property type="entry name" value="RdDP_mobile_element"/>
</dbReference>
<evidence type="ECO:0000256" key="1">
    <source>
        <dbReference type="SAM" id="Coils"/>
    </source>
</evidence>
<feature type="coiled-coil region" evidence="1">
    <location>
        <begin position="172"/>
        <end position="217"/>
    </location>
</feature>
<dbReference type="PROSITE" id="PS50878">
    <property type="entry name" value="RT_POL"/>
    <property type="match status" value="1"/>
</dbReference>
<reference evidence="4" key="1">
    <citation type="submission" date="2021-02" db="EMBL/GenBank/DDBJ databases">
        <authorList>
            <person name="Nowell W R."/>
        </authorList>
    </citation>
    <scope>NUCLEOTIDE SEQUENCE</scope>
</reference>
<dbReference type="Proteomes" id="UP000682733">
    <property type="component" value="Unassembled WGS sequence"/>
</dbReference>
<keyword evidence="1" id="KW-0175">Coiled coil</keyword>
<feature type="coiled-coil region" evidence="1">
    <location>
        <begin position="284"/>
        <end position="412"/>
    </location>
</feature>
<gene>
    <name evidence="4" type="ORF">OVA965_LOCUS3275</name>
    <name evidence="5" type="ORF">TMI583_LOCUS3274</name>
</gene>
<organism evidence="4 6">
    <name type="scientific">Didymodactylos carnosus</name>
    <dbReference type="NCBI Taxonomy" id="1234261"/>
    <lineage>
        <taxon>Eukaryota</taxon>
        <taxon>Metazoa</taxon>
        <taxon>Spiralia</taxon>
        <taxon>Gnathifera</taxon>
        <taxon>Rotifera</taxon>
        <taxon>Eurotatoria</taxon>
        <taxon>Bdelloidea</taxon>
        <taxon>Philodinida</taxon>
        <taxon>Philodinidae</taxon>
        <taxon>Didymodactylos</taxon>
    </lineage>
</organism>
<dbReference type="InterPro" id="IPR000477">
    <property type="entry name" value="RT_dom"/>
</dbReference>